<comment type="caution">
    <text evidence="2">The sequence shown here is derived from an EMBL/GenBank/DDBJ whole genome shotgun (WGS) entry which is preliminary data.</text>
</comment>
<evidence type="ECO:0000313" key="3">
    <source>
        <dbReference type="Proteomes" id="UP001501004"/>
    </source>
</evidence>
<dbReference type="InterPro" id="IPR037523">
    <property type="entry name" value="VOC_core"/>
</dbReference>
<accession>A0ABP7F5E8</accession>
<protein>
    <recommendedName>
        <fullName evidence="1">VOC domain-containing protein</fullName>
    </recommendedName>
</protein>
<evidence type="ECO:0000313" key="2">
    <source>
        <dbReference type="EMBL" id="GAA3728654.1"/>
    </source>
</evidence>
<dbReference type="RefSeq" id="WP_344752777.1">
    <property type="nucleotide sequence ID" value="NZ_BAABAE010000001.1"/>
</dbReference>
<proteinExistence type="predicted"/>
<sequence>MNWDRTYQIGVVVKDLDLAKEHFEKAGIGPFVEGPSQAAFDRRVNGKPTDAVVRGALAQMGPVEFELLQPVSGDSIQQQALEEKGEHALHLCAYTDDLQAEIARMTAAGFEVISEGKLTDGGSFAYFETRAVGGLVLEMHQKGTDV</sequence>
<dbReference type="EMBL" id="BAABAE010000001">
    <property type="protein sequence ID" value="GAA3728654.1"/>
    <property type="molecule type" value="Genomic_DNA"/>
</dbReference>
<keyword evidence="3" id="KW-1185">Reference proteome</keyword>
<reference evidence="3" key="1">
    <citation type="journal article" date="2019" name="Int. J. Syst. Evol. Microbiol.">
        <title>The Global Catalogue of Microorganisms (GCM) 10K type strain sequencing project: providing services to taxonomists for standard genome sequencing and annotation.</title>
        <authorList>
            <consortium name="The Broad Institute Genomics Platform"/>
            <consortium name="The Broad Institute Genome Sequencing Center for Infectious Disease"/>
            <person name="Wu L."/>
            <person name="Ma J."/>
        </authorList>
    </citation>
    <scope>NUCLEOTIDE SEQUENCE [LARGE SCALE GENOMIC DNA]</scope>
    <source>
        <strain evidence="3">JCM 16949</strain>
    </source>
</reference>
<dbReference type="InterPro" id="IPR029068">
    <property type="entry name" value="Glyas_Bleomycin-R_OHBP_Dase"/>
</dbReference>
<gene>
    <name evidence="2" type="ORF">GCM10022239_01750</name>
</gene>
<organism evidence="2 3">
    <name type="scientific">Leifsonella bigeumensis</name>
    <dbReference type="NCBI Taxonomy" id="433643"/>
    <lineage>
        <taxon>Bacteria</taxon>
        <taxon>Bacillati</taxon>
        <taxon>Actinomycetota</taxon>
        <taxon>Actinomycetes</taxon>
        <taxon>Micrococcales</taxon>
        <taxon>Microbacteriaceae</taxon>
        <taxon>Leifsonella</taxon>
    </lineage>
</organism>
<evidence type="ECO:0000259" key="1">
    <source>
        <dbReference type="PROSITE" id="PS51819"/>
    </source>
</evidence>
<dbReference type="SUPFAM" id="SSF54593">
    <property type="entry name" value="Glyoxalase/Bleomycin resistance protein/Dihydroxybiphenyl dioxygenase"/>
    <property type="match status" value="1"/>
</dbReference>
<dbReference type="Pfam" id="PF13669">
    <property type="entry name" value="Glyoxalase_4"/>
    <property type="match status" value="1"/>
</dbReference>
<dbReference type="Gene3D" id="3.10.180.10">
    <property type="entry name" value="2,3-Dihydroxybiphenyl 1,2-Dioxygenase, domain 1"/>
    <property type="match status" value="1"/>
</dbReference>
<dbReference type="PROSITE" id="PS51819">
    <property type="entry name" value="VOC"/>
    <property type="match status" value="1"/>
</dbReference>
<name>A0ABP7F5E8_9MICO</name>
<feature type="domain" description="VOC" evidence="1">
    <location>
        <begin position="5"/>
        <end position="142"/>
    </location>
</feature>
<dbReference type="Proteomes" id="UP001501004">
    <property type="component" value="Unassembled WGS sequence"/>
</dbReference>